<name>A0A9P9ALM4_9HYPO</name>
<dbReference type="AlphaFoldDB" id="A0A9P9ALM4"/>
<organism evidence="2 3">
    <name type="scientific">Thelonectria olida</name>
    <dbReference type="NCBI Taxonomy" id="1576542"/>
    <lineage>
        <taxon>Eukaryota</taxon>
        <taxon>Fungi</taxon>
        <taxon>Dikarya</taxon>
        <taxon>Ascomycota</taxon>
        <taxon>Pezizomycotina</taxon>
        <taxon>Sordariomycetes</taxon>
        <taxon>Hypocreomycetidae</taxon>
        <taxon>Hypocreales</taxon>
        <taxon>Nectriaceae</taxon>
        <taxon>Thelonectria</taxon>
    </lineage>
</organism>
<proteinExistence type="predicted"/>
<protein>
    <recommendedName>
        <fullName evidence="1">GED domain-containing protein</fullName>
    </recommendedName>
</protein>
<evidence type="ECO:0000313" key="3">
    <source>
        <dbReference type="Proteomes" id="UP000777438"/>
    </source>
</evidence>
<dbReference type="EMBL" id="JAGPYM010000023">
    <property type="protein sequence ID" value="KAH6883457.1"/>
    <property type="molecule type" value="Genomic_DNA"/>
</dbReference>
<comment type="caution">
    <text evidence="2">The sequence shown here is derived from an EMBL/GenBank/DDBJ whole genome shotgun (WGS) entry which is preliminary data.</text>
</comment>
<dbReference type="InterPro" id="IPR020850">
    <property type="entry name" value="GED_dom"/>
</dbReference>
<dbReference type="Proteomes" id="UP000777438">
    <property type="component" value="Unassembled WGS sequence"/>
</dbReference>
<dbReference type="OrthoDB" id="415706at2759"/>
<sequence length="133" mass="14979">MGIKEVVAEVTQQDWHGKLHIPNCSVEIEKFVSALQARITVNMDEQACNEAVTELNTYYKVAMKTFVDNVARQVIKRHIISSLPTAFCPNNVSQMSDEVLLNIGSEPEKQILRRQKLAEITQGLRQSLAALQK</sequence>
<keyword evidence="3" id="KW-1185">Reference proteome</keyword>
<feature type="domain" description="GED" evidence="1">
    <location>
        <begin position="48"/>
        <end position="133"/>
    </location>
</feature>
<evidence type="ECO:0000313" key="2">
    <source>
        <dbReference type="EMBL" id="KAH6883457.1"/>
    </source>
</evidence>
<gene>
    <name evidence="2" type="ORF">B0T10DRAFT_411044</name>
</gene>
<dbReference type="PROSITE" id="PS51388">
    <property type="entry name" value="GED"/>
    <property type="match status" value="1"/>
</dbReference>
<accession>A0A9P9ALM4</accession>
<reference evidence="2 3" key="1">
    <citation type="journal article" date="2021" name="Nat. Commun.">
        <title>Genetic determinants of endophytism in the Arabidopsis root mycobiome.</title>
        <authorList>
            <person name="Mesny F."/>
            <person name="Miyauchi S."/>
            <person name="Thiergart T."/>
            <person name="Pickel B."/>
            <person name="Atanasova L."/>
            <person name="Karlsson M."/>
            <person name="Huettel B."/>
            <person name="Barry K.W."/>
            <person name="Haridas S."/>
            <person name="Chen C."/>
            <person name="Bauer D."/>
            <person name="Andreopoulos W."/>
            <person name="Pangilinan J."/>
            <person name="LaButti K."/>
            <person name="Riley R."/>
            <person name="Lipzen A."/>
            <person name="Clum A."/>
            <person name="Drula E."/>
            <person name="Henrissat B."/>
            <person name="Kohler A."/>
            <person name="Grigoriev I.V."/>
            <person name="Martin F.M."/>
            <person name="Hacquard S."/>
        </authorList>
    </citation>
    <scope>NUCLEOTIDE SEQUENCE [LARGE SCALE GENOMIC DNA]</scope>
    <source>
        <strain evidence="2 3">MPI-CAGE-CH-0241</strain>
    </source>
</reference>
<evidence type="ECO:0000259" key="1">
    <source>
        <dbReference type="PROSITE" id="PS51388"/>
    </source>
</evidence>